<comment type="similarity">
    <text evidence="11 12">Belongs to the TonB-dependent receptor family.</text>
</comment>
<reference evidence="16 17" key="1">
    <citation type="submission" date="2022-04" db="EMBL/GenBank/DDBJ databases">
        <title>Genome sequence of soybean root-associated Caulobacter segnis RL271.</title>
        <authorList>
            <person name="Longley R."/>
            <person name="Bonito G."/>
            <person name="Trigodet F."/>
            <person name="Crosson S."/>
            <person name="Fiebig A."/>
        </authorList>
    </citation>
    <scope>NUCLEOTIDE SEQUENCE [LARGE SCALE GENOMIC DNA]</scope>
    <source>
        <strain evidence="16 17">RL271</strain>
    </source>
</reference>
<evidence type="ECO:0000256" key="8">
    <source>
        <dbReference type="ARBA" id="ARBA00023077"/>
    </source>
</evidence>
<keyword evidence="9 11" id="KW-0472">Membrane</keyword>
<dbReference type="Gene3D" id="2.40.170.20">
    <property type="entry name" value="TonB-dependent receptor, beta-barrel domain"/>
    <property type="match status" value="1"/>
</dbReference>
<dbReference type="PROSITE" id="PS52016">
    <property type="entry name" value="TONB_DEPENDENT_REC_3"/>
    <property type="match status" value="1"/>
</dbReference>
<evidence type="ECO:0000256" key="10">
    <source>
        <dbReference type="ARBA" id="ARBA00023237"/>
    </source>
</evidence>
<evidence type="ECO:0000256" key="11">
    <source>
        <dbReference type="PROSITE-ProRule" id="PRU01360"/>
    </source>
</evidence>
<keyword evidence="4" id="KW-0410">Iron transport</keyword>
<organism evidence="16 17">
    <name type="scientific">Caulobacter segnis</name>
    <dbReference type="NCBI Taxonomy" id="88688"/>
    <lineage>
        <taxon>Bacteria</taxon>
        <taxon>Pseudomonadati</taxon>
        <taxon>Pseudomonadota</taxon>
        <taxon>Alphaproteobacteria</taxon>
        <taxon>Caulobacterales</taxon>
        <taxon>Caulobacteraceae</taxon>
        <taxon>Caulobacter</taxon>
    </lineage>
</organism>
<evidence type="ECO:0000256" key="2">
    <source>
        <dbReference type="ARBA" id="ARBA00022448"/>
    </source>
</evidence>
<dbReference type="PROSITE" id="PS51318">
    <property type="entry name" value="TAT"/>
    <property type="match status" value="1"/>
</dbReference>
<evidence type="ECO:0000313" key="17">
    <source>
        <dbReference type="Proteomes" id="UP001057520"/>
    </source>
</evidence>
<comment type="subcellular location">
    <subcellularLocation>
        <location evidence="1 11">Cell outer membrane</location>
        <topology evidence="1 11">Multi-pass membrane protein</topology>
    </subcellularLocation>
</comment>
<evidence type="ECO:0000256" key="13">
    <source>
        <dbReference type="SAM" id="SignalP"/>
    </source>
</evidence>
<dbReference type="SUPFAM" id="SSF56935">
    <property type="entry name" value="Porins"/>
    <property type="match status" value="1"/>
</dbReference>
<dbReference type="InterPro" id="IPR012910">
    <property type="entry name" value="Plug_dom"/>
</dbReference>
<dbReference type="Pfam" id="PF00593">
    <property type="entry name" value="TonB_dep_Rec_b-barrel"/>
    <property type="match status" value="1"/>
</dbReference>
<keyword evidence="13" id="KW-0732">Signal</keyword>
<keyword evidence="3 11" id="KW-1134">Transmembrane beta strand</keyword>
<feature type="chain" id="PRO_5046486468" evidence="13">
    <location>
        <begin position="27"/>
        <end position="798"/>
    </location>
</feature>
<protein>
    <submittedName>
        <fullName evidence="16">TonB-dependent receptor</fullName>
    </submittedName>
</protein>
<feature type="domain" description="TonB-dependent receptor plug" evidence="15">
    <location>
        <begin position="50"/>
        <end position="158"/>
    </location>
</feature>
<keyword evidence="10 11" id="KW-0998">Cell outer membrane</keyword>
<dbReference type="Pfam" id="PF07715">
    <property type="entry name" value="Plug"/>
    <property type="match status" value="1"/>
</dbReference>
<evidence type="ECO:0000256" key="5">
    <source>
        <dbReference type="ARBA" id="ARBA00022692"/>
    </source>
</evidence>
<evidence type="ECO:0000256" key="9">
    <source>
        <dbReference type="ARBA" id="ARBA00023136"/>
    </source>
</evidence>
<keyword evidence="5 11" id="KW-0812">Transmembrane</keyword>
<dbReference type="InterPro" id="IPR036942">
    <property type="entry name" value="Beta-barrel_TonB_sf"/>
</dbReference>
<evidence type="ECO:0000259" key="14">
    <source>
        <dbReference type="Pfam" id="PF00593"/>
    </source>
</evidence>
<proteinExistence type="inferred from homology"/>
<gene>
    <name evidence="16" type="ORF">MZV50_18135</name>
</gene>
<feature type="domain" description="TonB-dependent receptor-like beta-barrel" evidence="14">
    <location>
        <begin position="273"/>
        <end position="751"/>
    </location>
</feature>
<name>A0ABY4ZPN7_9CAUL</name>
<accession>A0ABY4ZPN7</accession>
<keyword evidence="6" id="KW-0408">Iron</keyword>
<evidence type="ECO:0000256" key="1">
    <source>
        <dbReference type="ARBA" id="ARBA00004571"/>
    </source>
</evidence>
<dbReference type="CDD" id="cd01347">
    <property type="entry name" value="ligand_gated_channel"/>
    <property type="match status" value="1"/>
</dbReference>
<feature type="signal peptide" evidence="13">
    <location>
        <begin position="1"/>
        <end position="26"/>
    </location>
</feature>
<evidence type="ECO:0000256" key="12">
    <source>
        <dbReference type="RuleBase" id="RU003357"/>
    </source>
</evidence>
<keyword evidence="2 11" id="KW-0813">Transport</keyword>
<dbReference type="EMBL" id="CP096040">
    <property type="protein sequence ID" value="USQ94495.1"/>
    <property type="molecule type" value="Genomic_DNA"/>
</dbReference>
<dbReference type="InterPro" id="IPR039426">
    <property type="entry name" value="TonB-dep_rcpt-like"/>
</dbReference>
<evidence type="ECO:0000259" key="15">
    <source>
        <dbReference type="Pfam" id="PF07715"/>
    </source>
</evidence>
<keyword evidence="8 12" id="KW-0798">TonB box</keyword>
<evidence type="ECO:0000256" key="7">
    <source>
        <dbReference type="ARBA" id="ARBA00023065"/>
    </source>
</evidence>
<dbReference type="InterPro" id="IPR006311">
    <property type="entry name" value="TAT_signal"/>
</dbReference>
<evidence type="ECO:0000256" key="3">
    <source>
        <dbReference type="ARBA" id="ARBA00022452"/>
    </source>
</evidence>
<evidence type="ECO:0000313" key="16">
    <source>
        <dbReference type="EMBL" id="USQ94495.1"/>
    </source>
</evidence>
<evidence type="ECO:0000256" key="6">
    <source>
        <dbReference type="ARBA" id="ARBA00023004"/>
    </source>
</evidence>
<keyword evidence="16" id="KW-0675">Receptor</keyword>
<dbReference type="Proteomes" id="UP001057520">
    <property type="component" value="Chromosome"/>
</dbReference>
<dbReference type="InterPro" id="IPR000531">
    <property type="entry name" value="Beta-barrel_TonB"/>
</dbReference>
<sequence>MTNIRFWLLASSAAAVLAAAPGAALAQSGPSASAQLEEIIVTSTKRAERLQDVPVSVTAVTADVLERNNVRELGDLVKLSPGLVINYGSQPGNFSINMRGIGTFSNGIAVESDVAVVIDDVPVGFQAAAFKDLIDVERVEVLRGPQSTLFGKSAIAGVLNIATAAPTKDFSGKAMILVTDDAEKRIGFTVSGPIRDSLLMRLTVAKSDYDGNVKNLTTGKNVNGSSGFTATAKLVWTPTEHLTLSVAPRYNHNVSTCCASPITELTPGLNYQGAPAFPATLTLRGITIDKNNHFVRADDRIGGGNSDVFGATARIDYDFGDASILKGHTLSSITAHDRWKMVDFQDIDGTDQPFLLGFPVASPSGVNSGAHIDGYFHADSWTQEFRLTSPGDTRLRYVAGLWYAKNDLDRYLNRGPVLQLARYLAESTNENYSAYANATWDITDKLSLTGGGRLNRQKISYHFDKTIFASTAPGAATTHQLFGKSDQDDAFTGKIGAQYKVTPDIMTFATFSTGYKGQAYDLVSTFDARIAAQMPVPPETAKNYELGFKSSLLNRRVYFNATVFRADYKGFQTSVTSFLPDGTFLTFLNSVGQLRTQGVELDAVARITSNLRLNGAFAYTDAKVVDFPNGPCNNSQPATADLPLQPAGYVGKPGECYRTPTTNGRVQNLAGRRLNNTPKFKFNIGGQYDIELPGMPFKGFVGATYRWQDDVNFSLSQDPRTVQKAYGIVDLKVGINDREGRYTVSAFANNLLDKRYAQGLGNGTSGYSNPAIPTALGRTWLPGRDAFRYFGARLDVNF</sequence>
<keyword evidence="7" id="KW-0406">Ion transport</keyword>
<keyword evidence="17" id="KW-1185">Reference proteome</keyword>
<dbReference type="PANTHER" id="PTHR32552:SF81">
    <property type="entry name" value="TONB-DEPENDENT OUTER MEMBRANE RECEPTOR"/>
    <property type="match status" value="1"/>
</dbReference>
<dbReference type="PANTHER" id="PTHR32552">
    <property type="entry name" value="FERRICHROME IRON RECEPTOR-RELATED"/>
    <property type="match status" value="1"/>
</dbReference>
<evidence type="ECO:0000256" key="4">
    <source>
        <dbReference type="ARBA" id="ARBA00022496"/>
    </source>
</evidence>